<keyword evidence="2" id="KW-1185">Reference proteome</keyword>
<organism evidence="1 2">
    <name type="scientific">Brassica cretica</name>
    <name type="common">Mustard</name>
    <dbReference type="NCBI Taxonomy" id="69181"/>
    <lineage>
        <taxon>Eukaryota</taxon>
        <taxon>Viridiplantae</taxon>
        <taxon>Streptophyta</taxon>
        <taxon>Embryophyta</taxon>
        <taxon>Tracheophyta</taxon>
        <taxon>Spermatophyta</taxon>
        <taxon>Magnoliopsida</taxon>
        <taxon>eudicotyledons</taxon>
        <taxon>Gunneridae</taxon>
        <taxon>Pentapetalae</taxon>
        <taxon>rosids</taxon>
        <taxon>malvids</taxon>
        <taxon>Brassicales</taxon>
        <taxon>Brassicaceae</taxon>
        <taxon>Brassiceae</taxon>
        <taxon>Brassica</taxon>
    </lineage>
</organism>
<gene>
    <name evidence="1" type="ORF">DY000_02014810</name>
</gene>
<evidence type="ECO:0000313" key="2">
    <source>
        <dbReference type="Proteomes" id="UP000266723"/>
    </source>
</evidence>
<comment type="caution">
    <text evidence="1">The sequence shown here is derived from an EMBL/GenBank/DDBJ whole genome shotgun (WGS) entry which is preliminary data.</text>
</comment>
<sequence length="67" mass="7516">MPGSMRTMGVDGFGWIPWGGSTYGNTKLPTARVYLALRSRSTTIDYGEYAPAFDMSGIWDRLLDRHD</sequence>
<dbReference type="EMBL" id="QGKV02000759">
    <property type="protein sequence ID" value="KAF3561922.1"/>
    <property type="molecule type" value="Genomic_DNA"/>
</dbReference>
<dbReference type="Proteomes" id="UP000266723">
    <property type="component" value="Unassembled WGS sequence"/>
</dbReference>
<reference evidence="1 2" key="1">
    <citation type="journal article" date="2020" name="BMC Genomics">
        <title>Intraspecific diversification of the crop wild relative Brassica cretica Lam. using demographic model selection.</title>
        <authorList>
            <person name="Kioukis A."/>
            <person name="Michalopoulou V.A."/>
            <person name="Briers L."/>
            <person name="Pirintsos S."/>
            <person name="Studholme D.J."/>
            <person name="Pavlidis P."/>
            <person name="Sarris P.F."/>
        </authorList>
    </citation>
    <scope>NUCLEOTIDE SEQUENCE [LARGE SCALE GENOMIC DNA]</scope>
    <source>
        <strain evidence="2">cv. PFS-1207/04</strain>
    </source>
</reference>
<evidence type="ECO:0000313" key="1">
    <source>
        <dbReference type="EMBL" id="KAF3561922.1"/>
    </source>
</evidence>
<name>A0ABQ7CPY9_BRACR</name>
<protein>
    <submittedName>
        <fullName evidence="1">Uncharacterized protein</fullName>
    </submittedName>
</protein>
<accession>A0ABQ7CPY9</accession>
<proteinExistence type="predicted"/>